<dbReference type="GO" id="GO:0019985">
    <property type="term" value="P:translesion synthesis"/>
    <property type="evidence" value="ECO:0007669"/>
    <property type="project" value="TreeGrafter"/>
</dbReference>
<proteinExistence type="inferred from homology"/>
<keyword evidence="6 9" id="KW-0238">DNA-binding</keyword>
<evidence type="ECO:0000256" key="3">
    <source>
        <dbReference type="ARBA" id="ARBA00010462"/>
    </source>
</evidence>
<dbReference type="PROSITE" id="PS01251">
    <property type="entry name" value="PCNA_1"/>
    <property type="match status" value="1"/>
</dbReference>
<dbReference type="GO" id="GO:0042542">
    <property type="term" value="P:response to hydrogen peroxide"/>
    <property type="evidence" value="ECO:0007669"/>
    <property type="project" value="UniProtKB-ARBA"/>
</dbReference>
<dbReference type="GO" id="GO:0003677">
    <property type="term" value="F:DNA binding"/>
    <property type="evidence" value="ECO:0007669"/>
    <property type="project" value="UniProtKB-KW"/>
</dbReference>
<dbReference type="PRINTS" id="PR00339">
    <property type="entry name" value="PCNACYCLIN"/>
</dbReference>
<keyword evidence="7 8" id="KW-0539">Nucleus</keyword>
<keyword evidence="5 9" id="KW-0235">DNA replication</keyword>
<dbReference type="STRING" id="30019.A0A0M5IWZ1"/>
<evidence type="ECO:0000259" key="11">
    <source>
        <dbReference type="Pfam" id="PF02747"/>
    </source>
</evidence>
<dbReference type="OrthoDB" id="534348at2759"/>
<dbReference type="GO" id="GO:0006272">
    <property type="term" value="P:leading strand elongation"/>
    <property type="evidence" value="ECO:0007669"/>
    <property type="project" value="TreeGrafter"/>
</dbReference>
<dbReference type="Pfam" id="PF02747">
    <property type="entry name" value="PCNA_C"/>
    <property type="match status" value="1"/>
</dbReference>
<feature type="domain" description="Proliferating cell nuclear antigen PCNA C-terminal" evidence="11">
    <location>
        <begin position="127"/>
        <end position="249"/>
    </location>
</feature>
<sequence>MFEARLGSTLLLKKIVDALRDMLNQTTLDCSDSGIQLQSMDNSHVSLVALSLQVDCFEKYRCDKNVSLGVDLKSLAKVLKCASGDDAVTISAPDKADKLGLSFESLNKERFADYELRLLNLDQEHLGIPDTDYSCVVHMPATEFARICRDMTTFSESVTIVCSKDSIKFTANGEMGTANIKLTETSKGDVSLQVDDPVTQSFAGRYLNTFTRATPLSERVKIGMAADVPLLVEYPIEDFGYIRYYLAPKVDDPDA</sequence>
<gene>
    <name evidence="12" type="ORF">Dbus_chr2Lg2353</name>
</gene>
<dbReference type="AlphaFoldDB" id="A0A0M5IWZ1"/>
<evidence type="ECO:0000256" key="9">
    <source>
        <dbReference type="RuleBase" id="RU003671"/>
    </source>
</evidence>
<comment type="subcellular location">
    <subcellularLocation>
        <location evidence="2">Chromosome</location>
    </subcellularLocation>
    <subcellularLocation>
        <location evidence="1 8">Nucleus</location>
    </subcellularLocation>
</comment>
<accession>A0A0M5IWZ1</accession>
<dbReference type="GO" id="GO:0006275">
    <property type="term" value="P:regulation of DNA replication"/>
    <property type="evidence" value="ECO:0007669"/>
    <property type="project" value="InterPro"/>
</dbReference>
<dbReference type="OMA" id="KERTADY"/>
<protein>
    <recommendedName>
        <fullName evidence="8">DNA sliding clamp PCNA</fullName>
    </recommendedName>
</protein>
<evidence type="ECO:0000256" key="4">
    <source>
        <dbReference type="ARBA" id="ARBA00022454"/>
    </source>
</evidence>
<organism evidence="12 13">
    <name type="scientific">Drosophila busckii</name>
    <name type="common">Fruit fly</name>
    <dbReference type="NCBI Taxonomy" id="30019"/>
    <lineage>
        <taxon>Eukaryota</taxon>
        <taxon>Metazoa</taxon>
        <taxon>Ecdysozoa</taxon>
        <taxon>Arthropoda</taxon>
        <taxon>Hexapoda</taxon>
        <taxon>Insecta</taxon>
        <taxon>Pterygota</taxon>
        <taxon>Neoptera</taxon>
        <taxon>Endopterygota</taxon>
        <taxon>Diptera</taxon>
        <taxon>Brachycera</taxon>
        <taxon>Muscomorpha</taxon>
        <taxon>Ephydroidea</taxon>
        <taxon>Drosophilidae</taxon>
        <taxon>Drosophila</taxon>
    </lineage>
</organism>
<dbReference type="Proteomes" id="UP000494163">
    <property type="component" value="Chromosome 2L"/>
</dbReference>
<evidence type="ECO:0000256" key="2">
    <source>
        <dbReference type="ARBA" id="ARBA00004286"/>
    </source>
</evidence>
<dbReference type="GO" id="GO:0043626">
    <property type="term" value="C:PCNA complex"/>
    <property type="evidence" value="ECO:0007669"/>
    <property type="project" value="TreeGrafter"/>
</dbReference>
<dbReference type="GO" id="GO:0006298">
    <property type="term" value="P:mismatch repair"/>
    <property type="evidence" value="ECO:0007669"/>
    <property type="project" value="TreeGrafter"/>
</dbReference>
<comment type="function">
    <text evidence="8">This protein is an auxiliary protein of DNA polymerase delta and is involved in the control of eukaryotic DNA replication by increasing the polymerase's processivity during elongation of the leading strand.</text>
</comment>
<dbReference type="InterPro" id="IPR022659">
    <property type="entry name" value="Pr_cel_nuc_antig_CS"/>
</dbReference>
<dbReference type="SMR" id="A0A0M5IWZ1"/>
<dbReference type="GO" id="GO:0003682">
    <property type="term" value="F:chromatin binding"/>
    <property type="evidence" value="ECO:0007669"/>
    <property type="project" value="UniProtKB-ARBA"/>
</dbReference>
<evidence type="ECO:0000259" key="10">
    <source>
        <dbReference type="Pfam" id="PF00705"/>
    </source>
</evidence>
<dbReference type="GO" id="GO:0030337">
    <property type="term" value="F:DNA polymerase processivity factor activity"/>
    <property type="evidence" value="ECO:0007669"/>
    <property type="project" value="InterPro"/>
</dbReference>
<dbReference type="Pfam" id="PF00705">
    <property type="entry name" value="PCNA_N"/>
    <property type="match status" value="1"/>
</dbReference>
<name>A0A0M5IWZ1_DROBS</name>
<dbReference type="HAMAP" id="MF_00317">
    <property type="entry name" value="DNApol_clamp_arch"/>
    <property type="match status" value="1"/>
</dbReference>
<dbReference type="PANTHER" id="PTHR11352">
    <property type="entry name" value="PROLIFERATING CELL NUCLEAR ANTIGEN"/>
    <property type="match status" value="1"/>
</dbReference>
<dbReference type="GO" id="GO:0005694">
    <property type="term" value="C:chromosome"/>
    <property type="evidence" value="ECO:0007669"/>
    <property type="project" value="UniProtKB-SubCell"/>
</dbReference>
<evidence type="ECO:0000256" key="6">
    <source>
        <dbReference type="ARBA" id="ARBA00023125"/>
    </source>
</evidence>
<evidence type="ECO:0000256" key="1">
    <source>
        <dbReference type="ARBA" id="ARBA00004123"/>
    </source>
</evidence>
<dbReference type="InterPro" id="IPR022648">
    <property type="entry name" value="Pr_cel_nuc_antig_N"/>
</dbReference>
<dbReference type="GO" id="GO:0072702">
    <property type="term" value="P:response to methyl methanesulfonate"/>
    <property type="evidence" value="ECO:0007669"/>
    <property type="project" value="UniProtKB-ARBA"/>
</dbReference>
<dbReference type="EMBL" id="CP012523">
    <property type="protein sequence ID" value="ALC40268.1"/>
    <property type="molecule type" value="Genomic_DNA"/>
</dbReference>
<dbReference type="NCBIfam" id="TIGR00590">
    <property type="entry name" value="pcna"/>
    <property type="match status" value="1"/>
</dbReference>
<evidence type="ECO:0000256" key="8">
    <source>
        <dbReference type="RuleBase" id="RU000641"/>
    </source>
</evidence>
<keyword evidence="4" id="KW-0158">Chromosome</keyword>
<evidence type="ECO:0000256" key="5">
    <source>
        <dbReference type="ARBA" id="ARBA00022705"/>
    </source>
</evidence>
<evidence type="ECO:0000313" key="13">
    <source>
        <dbReference type="Proteomes" id="UP000494163"/>
    </source>
</evidence>
<reference evidence="12 13" key="1">
    <citation type="submission" date="2015-08" db="EMBL/GenBank/DDBJ databases">
        <title>Ancestral chromatin configuration constrains chromatin evolution on differentiating sex chromosomes in Drosophila.</title>
        <authorList>
            <person name="Zhou Q."/>
            <person name="Bachtrog D."/>
        </authorList>
    </citation>
    <scope>NUCLEOTIDE SEQUENCE [LARGE SCALE GENOMIC DNA]</scope>
    <source>
        <tissue evidence="12">Whole larvae</tissue>
    </source>
</reference>
<dbReference type="CDD" id="cd00577">
    <property type="entry name" value="PCNA"/>
    <property type="match status" value="1"/>
</dbReference>
<dbReference type="InterPro" id="IPR000730">
    <property type="entry name" value="Pr_cel_nuc_antig"/>
</dbReference>
<evidence type="ECO:0000256" key="7">
    <source>
        <dbReference type="ARBA" id="ARBA00023242"/>
    </source>
</evidence>
<dbReference type="InterPro" id="IPR022649">
    <property type="entry name" value="Pr_cel_nuc_antig_C"/>
</dbReference>
<evidence type="ECO:0000313" key="12">
    <source>
        <dbReference type="EMBL" id="ALC40268.1"/>
    </source>
</evidence>
<keyword evidence="13" id="KW-1185">Reference proteome</keyword>
<dbReference type="FunFam" id="3.70.10.10:FF:000001">
    <property type="entry name" value="Proliferating cell nuclear antigen"/>
    <property type="match status" value="1"/>
</dbReference>
<dbReference type="PANTHER" id="PTHR11352:SF0">
    <property type="entry name" value="PROLIFERATING CELL NUCLEAR ANTIGEN"/>
    <property type="match status" value="1"/>
</dbReference>
<comment type="similarity">
    <text evidence="3 9">Belongs to the PCNA family.</text>
</comment>
<dbReference type="SUPFAM" id="SSF55979">
    <property type="entry name" value="DNA clamp"/>
    <property type="match status" value="2"/>
</dbReference>
<dbReference type="Gene3D" id="3.70.10.10">
    <property type="match status" value="1"/>
</dbReference>
<feature type="domain" description="Proliferating cell nuclear antigen PCNA N-terminal" evidence="10">
    <location>
        <begin position="1"/>
        <end position="125"/>
    </location>
</feature>
<dbReference type="InterPro" id="IPR046938">
    <property type="entry name" value="DNA_clamp_sf"/>
</dbReference>